<sequence>MTRLRLPPRLQSLWRWFLGTRFIDPAVRVWYLAMALLMVPPTTAEGDGGMSEYLAVDLLPMLLTLIAPWLPGTSTWVLTGLAVATLLGMPLPGGPSQELMGLVLLGAQLGTATLLIAFGRWRTAVLAFAANVLLSTALTMQMMGLSVSSLSFPTLAQTAAEPFPDVALGIAFLYFERTFQRRRVEIAAAAAAHQRELDRQHDSIIRDTHDVVSHTFSAARSLTAVQQRCEDPEQRREIEAELSVVLSAGEENFRQYILRMRRGPDNRQVDFPAAFSQWCERLAATMRMAQHPTTFRLEELPQTLDDVLLAEATLLTQEICTNIIRHCPEGVPSTVHGHGTEDALVLRVESGVQARTQVTPDFAASLRRRAEAMGGTATFELVENEDGSVLRTVLTLPVTGRPEENHPDG</sequence>
<dbReference type="Gene3D" id="3.30.565.10">
    <property type="entry name" value="Histidine kinase-like ATPase, C-terminal domain"/>
    <property type="match status" value="1"/>
</dbReference>
<evidence type="ECO:0000313" key="2">
    <source>
        <dbReference type="EMBL" id="GAA2092396.1"/>
    </source>
</evidence>
<keyword evidence="1" id="KW-1133">Transmembrane helix</keyword>
<dbReference type="Proteomes" id="UP001500984">
    <property type="component" value="Unassembled WGS sequence"/>
</dbReference>
<protein>
    <recommendedName>
        <fullName evidence="4">Signal transduction histidine kinase</fullName>
    </recommendedName>
</protein>
<name>A0ABN2WJY1_9MICO</name>
<keyword evidence="1" id="KW-0472">Membrane</keyword>
<keyword evidence="1" id="KW-0812">Transmembrane</keyword>
<organism evidence="2 3">
    <name type="scientific">Brevibacterium salitolerans</name>
    <dbReference type="NCBI Taxonomy" id="1403566"/>
    <lineage>
        <taxon>Bacteria</taxon>
        <taxon>Bacillati</taxon>
        <taxon>Actinomycetota</taxon>
        <taxon>Actinomycetes</taxon>
        <taxon>Micrococcales</taxon>
        <taxon>Brevibacteriaceae</taxon>
        <taxon>Brevibacterium</taxon>
    </lineage>
</organism>
<evidence type="ECO:0000256" key="1">
    <source>
        <dbReference type="SAM" id="Phobius"/>
    </source>
</evidence>
<accession>A0ABN2WJY1</accession>
<comment type="caution">
    <text evidence="2">The sequence shown here is derived from an EMBL/GenBank/DDBJ whole genome shotgun (WGS) entry which is preliminary data.</text>
</comment>
<dbReference type="InterPro" id="IPR036890">
    <property type="entry name" value="HATPase_C_sf"/>
</dbReference>
<feature type="transmembrane region" description="Helical" evidence="1">
    <location>
        <begin position="99"/>
        <end position="118"/>
    </location>
</feature>
<evidence type="ECO:0008006" key="4">
    <source>
        <dbReference type="Google" id="ProtNLM"/>
    </source>
</evidence>
<reference evidence="2 3" key="1">
    <citation type="journal article" date="2019" name="Int. J. Syst. Evol. Microbiol.">
        <title>The Global Catalogue of Microorganisms (GCM) 10K type strain sequencing project: providing services to taxonomists for standard genome sequencing and annotation.</title>
        <authorList>
            <consortium name="The Broad Institute Genomics Platform"/>
            <consortium name="The Broad Institute Genome Sequencing Center for Infectious Disease"/>
            <person name="Wu L."/>
            <person name="Ma J."/>
        </authorList>
    </citation>
    <scope>NUCLEOTIDE SEQUENCE [LARGE SCALE GENOMIC DNA]</scope>
    <source>
        <strain evidence="2 3">JCM 15900</strain>
    </source>
</reference>
<keyword evidence="3" id="KW-1185">Reference proteome</keyword>
<feature type="transmembrane region" description="Helical" evidence="1">
    <location>
        <begin position="125"/>
        <end position="143"/>
    </location>
</feature>
<evidence type="ECO:0000313" key="3">
    <source>
        <dbReference type="Proteomes" id="UP001500984"/>
    </source>
</evidence>
<proteinExistence type="predicted"/>
<gene>
    <name evidence="2" type="ORF">GCM10009823_10110</name>
</gene>
<dbReference type="EMBL" id="BAAAPZ010000003">
    <property type="protein sequence ID" value="GAA2092396.1"/>
    <property type="molecule type" value="Genomic_DNA"/>
</dbReference>
<dbReference type="RefSeq" id="WP_344335817.1">
    <property type="nucleotide sequence ID" value="NZ_BAAAPZ010000003.1"/>
</dbReference>